<keyword evidence="8 9" id="KW-0472">Membrane</keyword>
<dbReference type="NCBIfam" id="TIGR00964">
    <property type="entry name" value="secE_bact"/>
    <property type="match status" value="1"/>
</dbReference>
<dbReference type="GO" id="GO:0065002">
    <property type="term" value="P:intracellular protein transmembrane transport"/>
    <property type="evidence" value="ECO:0007669"/>
    <property type="project" value="UniProtKB-UniRule"/>
</dbReference>
<organism evidence="10 11">
    <name type="scientific">Clostridium estertheticum subsp. estertheticum</name>
    <dbReference type="NCBI Taxonomy" id="1552"/>
    <lineage>
        <taxon>Bacteria</taxon>
        <taxon>Bacillati</taxon>
        <taxon>Bacillota</taxon>
        <taxon>Clostridia</taxon>
        <taxon>Eubacteriales</taxon>
        <taxon>Clostridiaceae</taxon>
        <taxon>Clostridium</taxon>
    </lineage>
</organism>
<evidence type="ECO:0000256" key="6">
    <source>
        <dbReference type="ARBA" id="ARBA00022989"/>
    </source>
</evidence>
<gene>
    <name evidence="9" type="primary">secE</name>
    <name evidence="10" type="ORF">A7L45_20980</name>
</gene>
<dbReference type="InterPro" id="IPR005807">
    <property type="entry name" value="SecE_bac"/>
</dbReference>
<evidence type="ECO:0000256" key="3">
    <source>
        <dbReference type="ARBA" id="ARBA00022475"/>
    </source>
</evidence>
<proteinExistence type="inferred from homology"/>
<comment type="subunit">
    <text evidence="9">Component of the Sec protein translocase complex. Heterotrimer consisting of SecY, SecE and SecG subunits. The heterotrimers can form oligomers, although 1 heterotrimer is thought to be able to translocate proteins. Interacts with the ribosome. Interacts with SecDF, and other proteins may be involved. Interacts with SecA.</text>
</comment>
<evidence type="ECO:0000256" key="5">
    <source>
        <dbReference type="ARBA" id="ARBA00022927"/>
    </source>
</evidence>
<dbReference type="KEGG" id="ceu:A7L45_20980"/>
<keyword evidence="6 9" id="KW-1133">Transmembrane helix</keyword>
<comment type="similarity">
    <text evidence="9">Belongs to the SecE/SEC61-gamma family.</text>
</comment>
<keyword evidence="7 9" id="KW-0811">Translocation</keyword>
<keyword evidence="3 9" id="KW-1003">Cell membrane</keyword>
<dbReference type="OrthoDB" id="9799073at2"/>
<feature type="transmembrane region" description="Helical" evidence="9">
    <location>
        <begin position="43"/>
        <end position="65"/>
    </location>
</feature>
<dbReference type="RefSeq" id="WP_071614646.1">
    <property type="nucleotide sequence ID" value="NZ_CP015756.1"/>
</dbReference>
<evidence type="ECO:0000256" key="9">
    <source>
        <dbReference type="HAMAP-Rule" id="MF_00422"/>
    </source>
</evidence>
<evidence type="ECO:0000256" key="2">
    <source>
        <dbReference type="ARBA" id="ARBA00022448"/>
    </source>
</evidence>
<reference evidence="11" key="1">
    <citation type="journal article" date="2016" name="Front. Microbiol.">
        <title>Complete Genome Sequence of Clostridium estertheticum DSM 8809, a Microbe Identified in Spoiled Vacuum Packed Beef.</title>
        <authorList>
            <person name="Yu Z."/>
            <person name="Gunn L."/>
            <person name="Brennan E."/>
            <person name="Reid R."/>
            <person name="Wall P.G."/>
            <person name="Gaora O.P."/>
            <person name="Hurley D."/>
            <person name="Bolton D."/>
            <person name="Fanning S."/>
        </authorList>
    </citation>
    <scope>NUCLEOTIDE SEQUENCE [LARGE SCALE GENOMIC DNA]</scope>
    <source>
        <strain evidence="11">DSM 8809</strain>
    </source>
</reference>
<dbReference type="GO" id="GO:0043952">
    <property type="term" value="P:protein transport by the Sec complex"/>
    <property type="evidence" value="ECO:0007669"/>
    <property type="project" value="UniProtKB-UniRule"/>
</dbReference>
<comment type="subcellular location">
    <subcellularLocation>
        <location evidence="9">Cell membrane</location>
        <topology evidence="9">Single-pass membrane protein</topology>
    </subcellularLocation>
    <subcellularLocation>
        <location evidence="1">Membrane</location>
    </subcellularLocation>
</comment>
<evidence type="ECO:0000313" key="10">
    <source>
        <dbReference type="EMBL" id="APC42359.1"/>
    </source>
</evidence>
<dbReference type="GO" id="GO:0008320">
    <property type="term" value="F:protein transmembrane transporter activity"/>
    <property type="evidence" value="ECO:0007669"/>
    <property type="project" value="UniProtKB-UniRule"/>
</dbReference>
<evidence type="ECO:0000256" key="7">
    <source>
        <dbReference type="ARBA" id="ARBA00023010"/>
    </source>
</evidence>
<dbReference type="GO" id="GO:0005886">
    <property type="term" value="C:plasma membrane"/>
    <property type="evidence" value="ECO:0007669"/>
    <property type="project" value="UniProtKB-SubCell"/>
</dbReference>
<protein>
    <recommendedName>
        <fullName evidence="9">Protein translocase subunit SecE</fullName>
    </recommendedName>
</protein>
<dbReference type="Pfam" id="PF00584">
    <property type="entry name" value="SecE"/>
    <property type="match status" value="1"/>
</dbReference>
<dbReference type="Gene3D" id="1.20.5.1030">
    <property type="entry name" value="Preprotein translocase secy subunit"/>
    <property type="match status" value="1"/>
</dbReference>
<dbReference type="PANTHER" id="PTHR33910:SF1">
    <property type="entry name" value="PROTEIN TRANSLOCASE SUBUNIT SECE"/>
    <property type="match status" value="1"/>
</dbReference>
<dbReference type="GO" id="GO:0006605">
    <property type="term" value="P:protein targeting"/>
    <property type="evidence" value="ECO:0007669"/>
    <property type="project" value="UniProtKB-UniRule"/>
</dbReference>
<dbReference type="Proteomes" id="UP000182569">
    <property type="component" value="Chromosome"/>
</dbReference>
<evidence type="ECO:0000256" key="1">
    <source>
        <dbReference type="ARBA" id="ARBA00004370"/>
    </source>
</evidence>
<dbReference type="InterPro" id="IPR038379">
    <property type="entry name" value="SecE_sf"/>
</dbReference>
<evidence type="ECO:0000256" key="8">
    <source>
        <dbReference type="ARBA" id="ARBA00023136"/>
    </source>
</evidence>
<keyword evidence="4 9" id="KW-0812">Transmembrane</keyword>
<dbReference type="EMBL" id="CP015756">
    <property type="protein sequence ID" value="APC42359.1"/>
    <property type="molecule type" value="Genomic_DNA"/>
</dbReference>
<dbReference type="PANTHER" id="PTHR33910">
    <property type="entry name" value="PROTEIN TRANSLOCASE SUBUNIT SECE"/>
    <property type="match status" value="1"/>
</dbReference>
<comment type="function">
    <text evidence="9">Essential subunit of the Sec protein translocation channel SecYEG. Clamps together the 2 halves of SecY. May contact the channel plug during translocation.</text>
</comment>
<sequence>MAVTGNVKLKEKPNKRGIVNFFKELKAETKRITWPSKQDVKKATFAVASFTLLFVVFVALLDYGFNNLYMLIFK</sequence>
<accession>A0A1J0GM36</accession>
<dbReference type="GeneID" id="83590509"/>
<keyword evidence="5 9" id="KW-0653">Protein transport</keyword>
<evidence type="ECO:0000256" key="4">
    <source>
        <dbReference type="ARBA" id="ARBA00022692"/>
    </source>
</evidence>
<keyword evidence="2 9" id="KW-0813">Transport</keyword>
<dbReference type="GO" id="GO:0009306">
    <property type="term" value="P:protein secretion"/>
    <property type="evidence" value="ECO:0007669"/>
    <property type="project" value="UniProtKB-UniRule"/>
</dbReference>
<keyword evidence="11" id="KW-1185">Reference proteome</keyword>
<dbReference type="AlphaFoldDB" id="A0A1J0GM36"/>
<name>A0A1J0GM36_9CLOT</name>
<evidence type="ECO:0000313" key="11">
    <source>
        <dbReference type="Proteomes" id="UP000182569"/>
    </source>
</evidence>
<dbReference type="STRING" id="1552.A7L45_20980"/>
<dbReference type="HAMAP" id="MF_00422">
    <property type="entry name" value="SecE"/>
    <property type="match status" value="1"/>
</dbReference>
<dbReference type="InterPro" id="IPR001901">
    <property type="entry name" value="Translocase_SecE/Sec61-g"/>
</dbReference>